<evidence type="ECO:0008006" key="3">
    <source>
        <dbReference type="Google" id="ProtNLM"/>
    </source>
</evidence>
<proteinExistence type="predicted"/>
<accession>X0YW52</accession>
<sequence>LFYALFILLFGADFWERIGIGDEPVFFILAIIVCPIAFLVGVIGSIVLFIKKKKKN</sequence>
<comment type="caution">
    <text evidence="2">The sequence shown here is derived from an EMBL/GenBank/DDBJ whole genome shotgun (WGS) entry which is preliminary data.</text>
</comment>
<protein>
    <recommendedName>
        <fullName evidence="3">DUF3955 domain-containing protein</fullName>
    </recommendedName>
</protein>
<feature type="non-terminal residue" evidence="2">
    <location>
        <position position="1"/>
    </location>
</feature>
<gene>
    <name evidence="2" type="ORF">S01H4_12159</name>
</gene>
<dbReference type="EMBL" id="BART01005105">
    <property type="protein sequence ID" value="GAG61024.1"/>
    <property type="molecule type" value="Genomic_DNA"/>
</dbReference>
<keyword evidence="1" id="KW-1133">Transmembrane helix</keyword>
<evidence type="ECO:0000313" key="2">
    <source>
        <dbReference type="EMBL" id="GAG61024.1"/>
    </source>
</evidence>
<name>X0YW52_9ZZZZ</name>
<organism evidence="2">
    <name type="scientific">marine sediment metagenome</name>
    <dbReference type="NCBI Taxonomy" id="412755"/>
    <lineage>
        <taxon>unclassified sequences</taxon>
        <taxon>metagenomes</taxon>
        <taxon>ecological metagenomes</taxon>
    </lineage>
</organism>
<keyword evidence="1" id="KW-0472">Membrane</keyword>
<feature type="transmembrane region" description="Helical" evidence="1">
    <location>
        <begin position="25"/>
        <end position="50"/>
    </location>
</feature>
<dbReference type="AlphaFoldDB" id="X0YW52"/>
<keyword evidence="1" id="KW-0812">Transmembrane</keyword>
<reference evidence="2" key="1">
    <citation type="journal article" date="2014" name="Front. Microbiol.">
        <title>High frequency of phylogenetically diverse reductive dehalogenase-homologous genes in deep subseafloor sedimentary metagenomes.</title>
        <authorList>
            <person name="Kawai M."/>
            <person name="Futagami T."/>
            <person name="Toyoda A."/>
            <person name="Takaki Y."/>
            <person name="Nishi S."/>
            <person name="Hori S."/>
            <person name="Arai W."/>
            <person name="Tsubouchi T."/>
            <person name="Morono Y."/>
            <person name="Uchiyama I."/>
            <person name="Ito T."/>
            <person name="Fujiyama A."/>
            <person name="Inagaki F."/>
            <person name="Takami H."/>
        </authorList>
    </citation>
    <scope>NUCLEOTIDE SEQUENCE</scope>
    <source>
        <strain evidence="2">Expedition CK06-06</strain>
    </source>
</reference>
<evidence type="ECO:0000256" key="1">
    <source>
        <dbReference type="SAM" id="Phobius"/>
    </source>
</evidence>